<dbReference type="AlphaFoldDB" id="A0A5D0RI82"/>
<dbReference type="EMBL" id="VSIY01000010">
    <property type="protein sequence ID" value="TYB80779.1"/>
    <property type="molecule type" value="Genomic_DNA"/>
</dbReference>
<evidence type="ECO:0000313" key="2">
    <source>
        <dbReference type="EMBL" id="TYB80779.1"/>
    </source>
</evidence>
<proteinExistence type="predicted"/>
<comment type="caution">
    <text evidence="2">The sequence shown here is derived from an EMBL/GenBank/DDBJ whole genome shotgun (WGS) entry which is preliminary data.</text>
</comment>
<keyword evidence="3" id="KW-1185">Reference proteome</keyword>
<sequence>MRFSGFAARTRTAFTAGFASIAVLLSAPTVAVANPAQTELDALKAAAATGDVVSTVRLVQELLMSLPAQAGTSEPQPALFAARCWWDRLDRERAVESEAISDQTVPSVDAAFSRRRADLQLMPGLTSMFEMSLDEEIERWGPGAADPLGLRNRHIQETLPEAGAILMQFAQDRNIQAAIGRADSLSMTEPDRPEPYALIAQLHFMAGDMSKAQEAAQFALDRFPGHYLAHSVLVGIEARRLAGDHACDTALAWERVIQADRYNEESMLMIETMLGLYQAQPDPHRLQALRERVHARIYYHEESERERAAAQSQPSGQIARPLFPPYLSAQQLSQLQTLLSQIDQLAARTP</sequence>
<dbReference type="Proteomes" id="UP000322080">
    <property type="component" value="Unassembled WGS sequence"/>
</dbReference>
<dbReference type="InterPro" id="IPR011990">
    <property type="entry name" value="TPR-like_helical_dom_sf"/>
</dbReference>
<keyword evidence="1" id="KW-0732">Signal</keyword>
<reference evidence="2 3" key="1">
    <citation type="submission" date="2019-08" db="EMBL/GenBank/DDBJ databases">
        <title>Identification of a novel species of the genus Boseongicola.</title>
        <authorList>
            <person name="Zhang X.-Q."/>
        </authorList>
    </citation>
    <scope>NUCLEOTIDE SEQUENCE [LARGE SCALE GENOMIC DNA]</scope>
    <source>
        <strain evidence="2 3">HY14</strain>
    </source>
</reference>
<feature type="chain" id="PRO_5022994479" description="Tetratricopeptide repeat protein" evidence="1">
    <location>
        <begin position="34"/>
        <end position="350"/>
    </location>
</feature>
<gene>
    <name evidence="2" type="ORF">FVF75_12070</name>
</gene>
<dbReference type="RefSeq" id="WP_148378241.1">
    <property type="nucleotide sequence ID" value="NZ_VSIY01000010.1"/>
</dbReference>
<evidence type="ECO:0000313" key="3">
    <source>
        <dbReference type="Proteomes" id="UP000322080"/>
    </source>
</evidence>
<organism evidence="2 3">
    <name type="scientific">Maritimibacter fusiformis</name>
    <dbReference type="NCBI Taxonomy" id="2603819"/>
    <lineage>
        <taxon>Bacteria</taxon>
        <taxon>Pseudomonadati</taxon>
        <taxon>Pseudomonadota</taxon>
        <taxon>Alphaproteobacteria</taxon>
        <taxon>Rhodobacterales</taxon>
        <taxon>Roseobacteraceae</taxon>
        <taxon>Maritimibacter</taxon>
    </lineage>
</organism>
<evidence type="ECO:0008006" key="4">
    <source>
        <dbReference type="Google" id="ProtNLM"/>
    </source>
</evidence>
<dbReference type="SUPFAM" id="SSF48452">
    <property type="entry name" value="TPR-like"/>
    <property type="match status" value="1"/>
</dbReference>
<feature type="signal peptide" evidence="1">
    <location>
        <begin position="1"/>
        <end position="33"/>
    </location>
</feature>
<name>A0A5D0RI82_9RHOB</name>
<accession>A0A5D0RI82</accession>
<protein>
    <recommendedName>
        <fullName evidence="4">Tetratricopeptide repeat protein</fullName>
    </recommendedName>
</protein>
<evidence type="ECO:0000256" key="1">
    <source>
        <dbReference type="SAM" id="SignalP"/>
    </source>
</evidence>